<reference evidence="3 4" key="1">
    <citation type="journal article" date="2019" name="Emerg. Microbes Infect.">
        <title>Comprehensive subspecies identification of 175 nontuberculous mycobacteria species based on 7547 genomic profiles.</title>
        <authorList>
            <person name="Matsumoto Y."/>
            <person name="Kinjo T."/>
            <person name="Motooka D."/>
            <person name="Nabeya D."/>
            <person name="Jung N."/>
            <person name="Uechi K."/>
            <person name="Horii T."/>
            <person name="Iida T."/>
            <person name="Fujita J."/>
            <person name="Nakamura S."/>
        </authorList>
    </citation>
    <scope>NUCLEOTIDE SEQUENCE [LARGE SCALE GENOMIC DNA]</scope>
    <source>
        <strain evidence="3 4">JCM 13392</strain>
    </source>
</reference>
<name>A0A7I9WML0_9MYCO</name>
<proteinExistence type="predicted"/>
<dbReference type="Pfam" id="PF21946">
    <property type="entry name" value="LppM"/>
    <property type="match status" value="1"/>
</dbReference>
<dbReference type="Proteomes" id="UP000465241">
    <property type="component" value="Unassembled WGS sequence"/>
</dbReference>
<dbReference type="AlphaFoldDB" id="A0A7I9WML0"/>
<gene>
    <name evidence="3" type="primary">lppM</name>
    <name evidence="3" type="ORF">MMUR_30700</name>
</gene>
<evidence type="ECO:0000313" key="3">
    <source>
        <dbReference type="EMBL" id="GFG58934.1"/>
    </source>
</evidence>
<evidence type="ECO:0000313" key="4">
    <source>
        <dbReference type="Proteomes" id="UP000465241"/>
    </source>
</evidence>
<dbReference type="EMBL" id="BLKT01000003">
    <property type="protein sequence ID" value="GFG58934.1"/>
    <property type="molecule type" value="Genomic_DNA"/>
</dbReference>
<dbReference type="InterPro" id="IPR053807">
    <property type="entry name" value="LppM"/>
</dbReference>
<protein>
    <recommendedName>
        <fullName evidence="2">LppM domain-containing protein</fullName>
    </recommendedName>
</protein>
<keyword evidence="1" id="KW-1133">Transmembrane helix</keyword>
<evidence type="ECO:0000259" key="2">
    <source>
        <dbReference type="Pfam" id="PF21946"/>
    </source>
</evidence>
<keyword evidence="1" id="KW-0812">Transmembrane</keyword>
<keyword evidence="4" id="KW-1185">Reference proteome</keyword>
<dbReference type="PROSITE" id="PS51257">
    <property type="entry name" value="PROKAR_LIPOPROTEIN"/>
    <property type="match status" value="1"/>
</dbReference>
<evidence type="ECO:0000256" key="1">
    <source>
        <dbReference type="SAM" id="Phobius"/>
    </source>
</evidence>
<sequence>MRNPRRTRRIRMLALAVLLLVVAPLAVGCVKVHTTLTVSPDDLVSGRIIAAAQPTDDQDEGPQLRSDVPFAQKVAISEYSDNDGFVGSEAVFSNLGFSEVPQLAYLNSEAAGVDLSFRRAGNLVILEGRVDLTSLTDQNADVELTVSFPGEITSTNGNRIDTDIVEWKLKPGIVNTMSAQARYTDPSTRSFVGGALVLGVSSLVVAGLVGLLAWLARDRSAKVGATPPNRQDS</sequence>
<keyword evidence="1" id="KW-0472">Membrane</keyword>
<feature type="domain" description="LppM" evidence="2">
    <location>
        <begin position="31"/>
        <end position="183"/>
    </location>
</feature>
<accession>A0A7I9WML0</accession>
<feature type="transmembrane region" description="Helical" evidence="1">
    <location>
        <begin position="191"/>
        <end position="215"/>
    </location>
</feature>
<organism evidence="3 4">
    <name type="scientific">Mycolicibacterium murale</name>
    <dbReference type="NCBI Taxonomy" id="182220"/>
    <lineage>
        <taxon>Bacteria</taxon>
        <taxon>Bacillati</taxon>
        <taxon>Actinomycetota</taxon>
        <taxon>Actinomycetes</taxon>
        <taxon>Mycobacteriales</taxon>
        <taxon>Mycobacteriaceae</taxon>
        <taxon>Mycolicibacterium</taxon>
    </lineage>
</organism>
<comment type="caution">
    <text evidence="3">The sequence shown here is derived from an EMBL/GenBank/DDBJ whole genome shotgun (WGS) entry which is preliminary data.</text>
</comment>